<organism evidence="1 2">
    <name type="scientific">Mycena indigotica</name>
    <dbReference type="NCBI Taxonomy" id="2126181"/>
    <lineage>
        <taxon>Eukaryota</taxon>
        <taxon>Fungi</taxon>
        <taxon>Dikarya</taxon>
        <taxon>Basidiomycota</taxon>
        <taxon>Agaricomycotina</taxon>
        <taxon>Agaricomycetes</taxon>
        <taxon>Agaricomycetidae</taxon>
        <taxon>Agaricales</taxon>
        <taxon>Marasmiineae</taxon>
        <taxon>Mycenaceae</taxon>
        <taxon>Mycena</taxon>
    </lineage>
</organism>
<dbReference type="Proteomes" id="UP000636479">
    <property type="component" value="Unassembled WGS sequence"/>
</dbReference>
<gene>
    <name evidence="1" type="ORF">MIND_01298700</name>
</gene>
<dbReference type="GeneID" id="59351964"/>
<dbReference type="OrthoDB" id="2963168at2759"/>
<dbReference type="CDD" id="cd10170">
    <property type="entry name" value="ASKHA_NBD_HSP70"/>
    <property type="match status" value="1"/>
</dbReference>
<reference evidence="1" key="1">
    <citation type="submission" date="2020-05" db="EMBL/GenBank/DDBJ databases">
        <title>Mycena genomes resolve the evolution of fungal bioluminescence.</title>
        <authorList>
            <person name="Tsai I.J."/>
        </authorList>
    </citation>
    <scope>NUCLEOTIDE SEQUENCE</scope>
    <source>
        <strain evidence="1">171206Taipei</strain>
    </source>
</reference>
<dbReference type="PANTHER" id="PTHR14187">
    <property type="entry name" value="ALPHA KINASE/ELONGATION FACTOR 2 KINASE"/>
    <property type="match status" value="1"/>
</dbReference>
<dbReference type="InterPro" id="IPR043129">
    <property type="entry name" value="ATPase_NBD"/>
</dbReference>
<comment type="caution">
    <text evidence="1">The sequence shown here is derived from an EMBL/GenBank/DDBJ whole genome shotgun (WGS) entry which is preliminary data.</text>
</comment>
<protein>
    <submittedName>
        <fullName evidence="1">Uncharacterized protein</fullName>
    </submittedName>
</protein>
<evidence type="ECO:0000313" key="1">
    <source>
        <dbReference type="EMBL" id="KAF7290586.1"/>
    </source>
</evidence>
<dbReference type="Gene3D" id="3.30.420.40">
    <property type="match status" value="1"/>
</dbReference>
<keyword evidence="2" id="KW-1185">Reference proteome</keyword>
<dbReference type="SUPFAM" id="SSF53067">
    <property type="entry name" value="Actin-like ATPase domain"/>
    <property type="match status" value="2"/>
</dbReference>
<dbReference type="AlphaFoldDB" id="A0A8H6S0T3"/>
<sequence length="622" mass="69473">MSGKYSGKSGIVIAIDIGTTSSAAAYCIKMPGEKLRLEVVNQWPMQVTSTLLFRDSVDVAQPNSDAKVKTAILYNHAGEMVAFGAETENDGDLQQERQGNLHRAEWFKLHFGPSTLRNHPVVKPLPHIPVTVDDMYKDALGYCVKQIENTVLQRSPRGRKQWEELSPQMTVVLTTPNGWMGAEQHRLRKAAVRAGLVPSSGEDRVLFLSEAEVAGIHFAIENGSLVKTDWLKPGSHLIVCDIGGGTVDTTRYTVISSRPSLKLKESSMPLCSMAGGSTVTMRARDWLQGQALKGTNWDNETEMSQLVERFDTKTKQMFTAGDMFLPLGGAATTKRIPRRGFTVEIDQGYLKIPNATMRSFFAPSLEQIEHDIDFATKNVEGQVIATNVLIVGRFGDSRYLYNELCAWGQQRGLNFTKPENMSSKGTVSGALRWALSPLVHERLAKFHYGTDIRIPFDQNNQEHRRRPESILQTQQGEVQILRAWGSIVEKGVDIPASQEFISSYVYELDARETQLVREEIIYIYTGHGHSTTPPLFLDLPSNQSAADRRPVLQRGVEVFCTIQADLTRCFRATPSHRTPSGALFKEVKVDVCLRLGSTEFQAWLQWLEDGNLQRGRATVVFN</sequence>
<accession>A0A8H6S0T3</accession>
<dbReference type="PANTHER" id="PTHR14187:SF5">
    <property type="entry name" value="HEAT SHOCK 70 KDA PROTEIN 12A"/>
    <property type="match status" value="1"/>
</dbReference>
<dbReference type="RefSeq" id="XP_037213946.1">
    <property type="nucleotide sequence ID" value="XM_037369448.1"/>
</dbReference>
<dbReference type="EMBL" id="JACAZF010000014">
    <property type="protein sequence ID" value="KAF7290586.1"/>
    <property type="molecule type" value="Genomic_DNA"/>
</dbReference>
<proteinExistence type="predicted"/>
<name>A0A8H6S0T3_9AGAR</name>
<evidence type="ECO:0000313" key="2">
    <source>
        <dbReference type="Proteomes" id="UP000636479"/>
    </source>
</evidence>